<feature type="transmembrane region" description="Helical" evidence="7">
    <location>
        <begin position="279"/>
        <end position="305"/>
    </location>
</feature>
<dbReference type="PANTHER" id="PTHR30576:SF0">
    <property type="entry name" value="UNDECAPRENYL-PHOSPHATE N-ACETYLGALACTOSAMINYL 1-PHOSPHATE TRANSFERASE-RELATED"/>
    <property type="match status" value="1"/>
</dbReference>
<dbReference type="Pfam" id="PF02397">
    <property type="entry name" value="Bac_transf"/>
    <property type="match status" value="1"/>
</dbReference>
<keyword evidence="4 7" id="KW-0812">Transmembrane</keyword>
<keyword evidence="6 7" id="KW-0472">Membrane</keyword>
<dbReference type="NCBIfam" id="TIGR03013">
    <property type="entry name" value="EpsB_2"/>
    <property type="match status" value="1"/>
</dbReference>
<feature type="transmembrane region" description="Helical" evidence="7">
    <location>
        <begin position="117"/>
        <end position="137"/>
    </location>
</feature>
<name>A0A1D8ILP8_9GAMM</name>
<dbReference type="EMBL" id="CP017415">
    <property type="protein sequence ID" value="AOU97351.1"/>
    <property type="molecule type" value="Genomic_DNA"/>
</dbReference>
<dbReference type="RefSeq" id="WP_070077737.1">
    <property type="nucleotide sequence ID" value="NZ_CP017415.1"/>
</dbReference>
<dbReference type="Proteomes" id="UP000095401">
    <property type="component" value="Chromosome"/>
</dbReference>
<feature type="transmembrane region" description="Helical" evidence="7">
    <location>
        <begin position="15"/>
        <end position="36"/>
    </location>
</feature>
<keyword evidence="3" id="KW-0808">Transferase</keyword>
<dbReference type="PANTHER" id="PTHR30576">
    <property type="entry name" value="COLANIC BIOSYNTHESIS UDP-GLUCOSE LIPID CARRIER TRANSFERASE"/>
    <property type="match status" value="1"/>
</dbReference>
<dbReference type="InterPro" id="IPR017464">
    <property type="entry name" value="Sugar_tfrase_EpsB_2"/>
</dbReference>
<evidence type="ECO:0000256" key="6">
    <source>
        <dbReference type="ARBA" id="ARBA00023136"/>
    </source>
</evidence>
<sequence length="468" mass="52705">MLATKNFGNHLSKGIAILVALQASIAFGSVYLATWIRMHGSERLHAMVHGLFMHSLIFALGMTLCLFAIGLYRHQIRGTVDQIILQVLVAVGLAAVMLSVIYYIFPSLYIGRGIMALAGLISFAGIASTHILFISALDQEAFKRRVLLYGAGKNASSLLERMQRKSDRRLFRIIGCIPATDETIQVTNEIVIPLAGDSIAKIAHANKVEEIIVVPDERRLSLPVDDLLKLKLEGVRISNAVTFYERYMGKLQTDLMNPTWIVFSDGFEQSRGKQVIKRAFDLVLSLAILALSWPIMLAAILAIWIEDGFNKPVLYKQIRVGYKGKLFQILKLRSMRPDAEADGKARWANTNDNRVTRVGAFIRKYRIDELPQLFNIFLGHMSLVGPRPERPEFVENLRKEINYYDLRHRVRPGVTGWAQLSYPYGANDRDALEKLQFDLYYAKNANLILDLYILLGTVEVILLGKGGR</sequence>
<gene>
    <name evidence="9" type="ORF">BI364_04515</name>
</gene>
<evidence type="ECO:0000256" key="7">
    <source>
        <dbReference type="SAM" id="Phobius"/>
    </source>
</evidence>
<dbReference type="KEGG" id="aprs:BI364_04515"/>
<keyword evidence="5 7" id="KW-1133">Transmembrane helix</keyword>
<evidence type="ECO:0000256" key="2">
    <source>
        <dbReference type="ARBA" id="ARBA00006464"/>
    </source>
</evidence>
<evidence type="ECO:0000256" key="1">
    <source>
        <dbReference type="ARBA" id="ARBA00004141"/>
    </source>
</evidence>
<dbReference type="InterPro" id="IPR003362">
    <property type="entry name" value="Bact_transf"/>
</dbReference>
<evidence type="ECO:0000313" key="9">
    <source>
        <dbReference type="EMBL" id="AOU97351.1"/>
    </source>
</evidence>
<dbReference type="GO" id="GO:0016020">
    <property type="term" value="C:membrane"/>
    <property type="evidence" value="ECO:0007669"/>
    <property type="project" value="UniProtKB-SubCell"/>
</dbReference>
<evidence type="ECO:0000256" key="4">
    <source>
        <dbReference type="ARBA" id="ARBA00022692"/>
    </source>
</evidence>
<feature type="transmembrane region" description="Helical" evidence="7">
    <location>
        <begin position="83"/>
        <end position="105"/>
    </location>
</feature>
<evidence type="ECO:0000313" key="10">
    <source>
        <dbReference type="Proteomes" id="UP000095401"/>
    </source>
</evidence>
<organism evidence="9 10">
    <name type="scientific">Acidihalobacter yilgarnensis</name>
    <dbReference type="NCBI Taxonomy" id="2819280"/>
    <lineage>
        <taxon>Bacteria</taxon>
        <taxon>Pseudomonadati</taxon>
        <taxon>Pseudomonadota</taxon>
        <taxon>Gammaproteobacteria</taxon>
        <taxon>Chromatiales</taxon>
        <taxon>Ectothiorhodospiraceae</taxon>
        <taxon>Acidihalobacter</taxon>
    </lineage>
</organism>
<evidence type="ECO:0000256" key="3">
    <source>
        <dbReference type="ARBA" id="ARBA00022679"/>
    </source>
</evidence>
<evidence type="ECO:0000259" key="8">
    <source>
        <dbReference type="Pfam" id="PF02397"/>
    </source>
</evidence>
<protein>
    <recommendedName>
        <fullName evidence="8">Bacterial sugar transferase domain-containing protein</fullName>
    </recommendedName>
</protein>
<comment type="subcellular location">
    <subcellularLocation>
        <location evidence="1">Membrane</location>
        <topology evidence="1">Multi-pass membrane protein</topology>
    </subcellularLocation>
</comment>
<comment type="similarity">
    <text evidence="2">Belongs to the bacterial sugar transferase family.</text>
</comment>
<feature type="transmembrane region" description="Helical" evidence="7">
    <location>
        <begin position="48"/>
        <end position="71"/>
    </location>
</feature>
<keyword evidence="10" id="KW-1185">Reference proteome</keyword>
<reference evidence="10" key="1">
    <citation type="submission" date="2016-09" db="EMBL/GenBank/DDBJ databases">
        <title>Acidihalobacter prosperus F5.</title>
        <authorList>
            <person name="Khaleque H.N."/>
            <person name="Ramsay J.P."/>
            <person name="Kaksonen A.H."/>
            <person name="Boxall N.J."/>
            <person name="Watkin E.L.J."/>
        </authorList>
    </citation>
    <scope>NUCLEOTIDE SEQUENCE [LARGE SCALE GENOMIC DNA]</scope>
    <source>
        <strain evidence="10">F5</strain>
    </source>
</reference>
<dbReference type="GO" id="GO:0016780">
    <property type="term" value="F:phosphotransferase activity, for other substituted phosphate groups"/>
    <property type="evidence" value="ECO:0007669"/>
    <property type="project" value="TreeGrafter"/>
</dbReference>
<dbReference type="AlphaFoldDB" id="A0A1D8ILP8"/>
<dbReference type="Gene3D" id="3.40.50.720">
    <property type="entry name" value="NAD(P)-binding Rossmann-like Domain"/>
    <property type="match status" value="1"/>
</dbReference>
<proteinExistence type="inferred from homology"/>
<feature type="domain" description="Bacterial sugar transferase" evidence="8">
    <location>
        <begin position="277"/>
        <end position="462"/>
    </location>
</feature>
<evidence type="ECO:0000256" key="5">
    <source>
        <dbReference type="ARBA" id="ARBA00022989"/>
    </source>
</evidence>
<dbReference type="InterPro" id="IPR017475">
    <property type="entry name" value="EPS_sugar_tfrase"/>
</dbReference>
<dbReference type="NCBIfam" id="TIGR03025">
    <property type="entry name" value="EPS_sugtrans"/>
    <property type="match status" value="1"/>
</dbReference>
<accession>A0A1D8ILP8</accession>
<dbReference type="Pfam" id="PF13727">
    <property type="entry name" value="CoA_binding_3"/>
    <property type="match status" value="1"/>
</dbReference>